<evidence type="ECO:0000313" key="3">
    <source>
        <dbReference type="EMBL" id="MBW0579998.1"/>
    </source>
</evidence>
<name>A0A9Q3KEN8_9BASI</name>
<dbReference type="OrthoDB" id="3025757at2759"/>
<gene>
    <name evidence="3" type="ORF">O181_119713</name>
</gene>
<reference evidence="3" key="1">
    <citation type="submission" date="2021-03" db="EMBL/GenBank/DDBJ databases">
        <title>Draft genome sequence of rust myrtle Austropuccinia psidii MF-1, a brazilian biotype.</title>
        <authorList>
            <person name="Quecine M.C."/>
            <person name="Pachon D.M.R."/>
            <person name="Bonatelli M.L."/>
            <person name="Correr F.H."/>
            <person name="Franceschini L.M."/>
            <person name="Leite T.F."/>
            <person name="Margarido G.R.A."/>
            <person name="Almeida C.A."/>
            <person name="Ferrarezi J.A."/>
            <person name="Labate C.A."/>
        </authorList>
    </citation>
    <scope>NUCLEOTIDE SEQUENCE</scope>
    <source>
        <strain evidence="3">MF-1</strain>
    </source>
</reference>
<evidence type="ECO:0000256" key="1">
    <source>
        <dbReference type="SAM" id="MobiDB-lite"/>
    </source>
</evidence>
<comment type="caution">
    <text evidence="3">The sequence shown here is derived from an EMBL/GenBank/DDBJ whole genome shotgun (WGS) entry which is preliminary data.</text>
</comment>
<dbReference type="AlphaFoldDB" id="A0A9Q3KEN8"/>
<organism evidence="3 4">
    <name type="scientific">Austropuccinia psidii MF-1</name>
    <dbReference type="NCBI Taxonomy" id="1389203"/>
    <lineage>
        <taxon>Eukaryota</taxon>
        <taxon>Fungi</taxon>
        <taxon>Dikarya</taxon>
        <taxon>Basidiomycota</taxon>
        <taxon>Pucciniomycotina</taxon>
        <taxon>Pucciniomycetes</taxon>
        <taxon>Pucciniales</taxon>
        <taxon>Sphaerophragmiaceae</taxon>
        <taxon>Austropuccinia</taxon>
    </lineage>
</organism>
<evidence type="ECO:0000259" key="2">
    <source>
        <dbReference type="Pfam" id="PF22936"/>
    </source>
</evidence>
<feature type="domain" description="Retrovirus-related Pol polyprotein from transposon TNT 1-94-like beta-barrel" evidence="2">
    <location>
        <begin position="62"/>
        <end position="135"/>
    </location>
</feature>
<protein>
    <recommendedName>
        <fullName evidence="2">Retrovirus-related Pol polyprotein from transposon TNT 1-94-like beta-barrel domain-containing protein</fullName>
    </recommendedName>
</protein>
<proteinExistence type="predicted"/>
<dbReference type="InterPro" id="IPR054722">
    <property type="entry name" value="PolX-like_BBD"/>
</dbReference>
<keyword evidence="4" id="KW-1185">Reference proteome</keyword>
<sequence length="194" mass="21705">MTKKKEKSDSEPHQKPNYPTCRPGYHNPLTKHSKAECQNLKLGKPTTALLCGMNQQDKSSIVLDSRASNSMFNNKKHFISFVPKEEEVILSNGSSIKSLGSGTIHIELSHCFLKINNCLLIPQLEINFLSMNTFIPENYSVTKGISTKSFVVASKDNKIIIDGSFESGNFIVHQRKIHAFKVSLSSINLVYIPH</sequence>
<dbReference type="EMBL" id="AVOT02106437">
    <property type="protein sequence ID" value="MBW0579998.1"/>
    <property type="molecule type" value="Genomic_DNA"/>
</dbReference>
<accession>A0A9Q3KEN8</accession>
<dbReference type="Proteomes" id="UP000765509">
    <property type="component" value="Unassembled WGS sequence"/>
</dbReference>
<feature type="compositionally biased region" description="Basic and acidic residues" evidence="1">
    <location>
        <begin position="1"/>
        <end position="14"/>
    </location>
</feature>
<feature type="region of interest" description="Disordered" evidence="1">
    <location>
        <begin position="1"/>
        <end position="25"/>
    </location>
</feature>
<evidence type="ECO:0000313" key="4">
    <source>
        <dbReference type="Proteomes" id="UP000765509"/>
    </source>
</evidence>
<dbReference type="Pfam" id="PF22936">
    <property type="entry name" value="Pol_BBD"/>
    <property type="match status" value="1"/>
</dbReference>